<sequence length="665" mass="72598">MKQALAAVLSASLMQAADLPVTKVILYKNGVAYYERAGEVKAGEPGRLDFQASEMDDVLKSLVVDAKGGVSRIRYELSEPLQRKLAGQGIQIREEMPLVQLLDRWRGAHIELKYGGVALTGVIISGRLAPLPQQGQRQELSILTDSGEMRLIDLEAAQGLKLTDAKLQQQFVDALAAIAQSRSKDKRAVFIDTAAGGKLIARYLIPAAVWKSSYRLALADTGDSTLEGWAIVDNASGEDWTNVDLTVVSGRPVSFISRLYEPKFLTRPEVSLPDDQPVAPVLYESAMKKEADARAEGVAVGGMRADRAAKSNRAFAPAMAMAPAPAPESLSFSAGSGMLNINTEAREAGELFEYRFSTPVTAKKGESMLLPFLQQKIGARKLLVYSDRSQLNPRNAAEITNITGKTLDGGPITVYQAGGYSGEALMETLKAGEKRLISYSVDQGTRVTTNFETTSDLVRSFKANRGILITNSAIVTTTTYTIDNADAKEKTLVIEHPVDPTQKLLSPKADETSANKYRFNIKLAAKGNAKLAVVQERELQQTIMVSSLTPDVLADYIQNKQLTAAARKQLEAIAAKKADIASADNELRQIDTQTAEISRDQERIRQNINSLSRIAGQEAQVNRYAAELAKLDTTLAQLRDRQSELRKRHTTLDTELNALIEKLEF</sequence>
<keyword evidence="1" id="KW-0175">Coiled coil</keyword>
<keyword evidence="4" id="KW-1185">Reference proteome</keyword>
<organism evidence="3 4">
    <name type="scientific">Paludibaculum fermentans</name>
    <dbReference type="NCBI Taxonomy" id="1473598"/>
    <lineage>
        <taxon>Bacteria</taxon>
        <taxon>Pseudomonadati</taxon>
        <taxon>Acidobacteriota</taxon>
        <taxon>Terriglobia</taxon>
        <taxon>Bryobacterales</taxon>
        <taxon>Bryobacteraceae</taxon>
        <taxon>Paludibaculum</taxon>
    </lineage>
</organism>
<dbReference type="RefSeq" id="WP_194448668.1">
    <property type="nucleotide sequence ID" value="NZ_CP063849.1"/>
</dbReference>
<dbReference type="KEGG" id="pfer:IRI77_30160"/>
<name>A0A7S7NPN9_PALFE</name>
<evidence type="ECO:0000313" key="4">
    <source>
        <dbReference type="Proteomes" id="UP000593892"/>
    </source>
</evidence>
<dbReference type="EMBL" id="CP063849">
    <property type="protein sequence ID" value="QOY86999.1"/>
    <property type="molecule type" value="Genomic_DNA"/>
</dbReference>
<reference evidence="3 4" key="1">
    <citation type="submission" date="2020-10" db="EMBL/GenBank/DDBJ databases">
        <title>Complete genome sequence of Paludibaculum fermentans P105T, a facultatively anaerobic acidobacterium capable of dissimilatory Fe(III) reduction.</title>
        <authorList>
            <person name="Dedysh S.N."/>
            <person name="Beletsky A.V."/>
            <person name="Kulichevskaya I.S."/>
            <person name="Mardanov A.V."/>
            <person name="Ravin N.V."/>
        </authorList>
    </citation>
    <scope>NUCLEOTIDE SEQUENCE [LARGE SCALE GENOMIC DNA]</scope>
    <source>
        <strain evidence="3 4">P105</strain>
    </source>
</reference>
<dbReference type="InterPro" id="IPR037291">
    <property type="entry name" value="DUF4139"/>
</dbReference>
<gene>
    <name evidence="3" type="ORF">IRI77_30160</name>
</gene>
<accession>A0A7S7NPN9</accession>
<dbReference type="Proteomes" id="UP000593892">
    <property type="component" value="Chromosome"/>
</dbReference>
<dbReference type="Pfam" id="PF13598">
    <property type="entry name" value="DUF4139"/>
    <property type="match status" value="1"/>
</dbReference>
<feature type="domain" description="DUF4139" evidence="2">
    <location>
        <begin position="202"/>
        <end position="498"/>
    </location>
</feature>
<evidence type="ECO:0000259" key="2">
    <source>
        <dbReference type="Pfam" id="PF13598"/>
    </source>
</evidence>
<feature type="coiled-coil region" evidence="1">
    <location>
        <begin position="573"/>
        <end position="655"/>
    </location>
</feature>
<evidence type="ECO:0000313" key="3">
    <source>
        <dbReference type="EMBL" id="QOY86999.1"/>
    </source>
</evidence>
<protein>
    <submittedName>
        <fullName evidence="3">DUF4139 domain-containing protein</fullName>
    </submittedName>
</protein>
<proteinExistence type="predicted"/>
<dbReference type="AlphaFoldDB" id="A0A7S7NPN9"/>
<evidence type="ECO:0000256" key="1">
    <source>
        <dbReference type="SAM" id="Coils"/>
    </source>
</evidence>